<dbReference type="AlphaFoldDB" id="A0AAE7EFL2"/>
<reference evidence="2" key="1">
    <citation type="submission" date="2020-03" db="EMBL/GenBank/DDBJ databases">
        <title>Genome sequences of seven Enterobacteriaceae strains isolated from Canadian wastewater treatment facilities.</title>
        <authorList>
            <person name="Huang H."/>
            <person name="Chmara J.T."/>
            <person name="Duceppe M.-O."/>
        </authorList>
    </citation>
    <scope>NUCLEOTIDE SEQUENCE [LARGE SCALE GENOMIC DNA]</scope>
    <source>
        <strain evidence="2">Biosolid 3</strain>
    </source>
</reference>
<dbReference type="Proteomes" id="UP000503464">
    <property type="component" value="Chromosome"/>
</dbReference>
<dbReference type="EMBL" id="CP054160">
    <property type="protein sequence ID" value="QKJ57610.1"/>
    <property type="molecule type" value="Genomic_DNA"/>
</dbReference>
<dbReference type="RefSeq" id="WP_173408658.1">
    <property type="nucleotide sequence ID" value="NZ_CP054160.3"/>
</dbReference>
<evidence type="ECO:0000313" key="1">
    <source>
        <dbReference type="EMBL" id="QKJ57610.1"/>
    </source>
</evidence>
<sequence>MQKPISIAPLLWNNQTARTLDTKITHGKGRQGIIIRTRRAGRWIPALKSVLRRGFK</sequence>
<accession>A0AAE7EFL2</accession>
<gene>
    <name evidence="1" type="ORF">G9399_03390</name>
</gene>
<evidence type="ECO:0000313" key="2">
    <source>
        <dbReference type="Proteomes" id="UP000503464"/>
    </source>
</evidence>
<organism evidence="1 2">
    <name type="scientific">Serratia fonticola</name>
    <dbReference type="NCBI Taxonomy" id="47917"/>
    <lineage>
        <taxon>Bacteria</taxon>
        <taxon>Pseudomonadati</taxon>
        <taxon>Pseudomonadota</taxon>
        <taxon>Gammaproteobacteria</taxon>
        <taxon>Enterobacterales</taxon>
        <taxon>Yersiniaceae</taxon>
        <taxon>Serratia</taxon>
    </lineage>
</organism>
<proteinExistence type="predicted"/>
<name>A0AAE7EFL2_SERFO</name>
<protein>
    <submittedName>
        <fullName evidence="1">Uncharacterized protein</fullName>
    </submittedName>
</protein>